<dbReference type="Pfam" id="PF01734">
    <property type="entry name" value="Patatin"/>
    <property type="match status" value="1"/>
</dbReference>
<evidence type="ECO:0000256" key="4">
    <source>
        <dbReference type="PROSITE-ProRule" id="PRU01161"/>
    </source>
</evidence>
<evidence type="ECO:0000259" key="6">
    <source>
        <dbReference type="PROSITE" id="PS51635"/>
    </source>
</evidence>
<name>A0A9X2WLS4_9GAMM</name>
<keyword evidence="1 4" id="KW-0378">Hydrolase</keyword>
<dbReference type="Gene3D" id="3.40.1090.10">
    <property type="entry name" value="Cytosolic phospholipase A2 catalytic domain"/>
    <property type="match status" value="1"/>
</dbReference>
<sequence length="395" mass="44106">MKTFNNLAKFMFITLFITLFITACSTHHQLDMRVDEDNYKSAQVAPVTNKAAEPYRFWGDEQPAFLFDSATNTTPLVSAADSLNILVLSGGGANGAFGTGVINALYDTNQFPEYSIVTGISAGSMIAPFAFVGGDQIPRLKEAMLGINDKEVLGSRNFLNALIKDAFTNGDKLFKTVEHLYNAEMIEKIAQEHNKGRRLFIGTTHFDSGELVIWNVGAIAASNLANKNRLIHQILAASSSIPEVFPPQFIQVEVDGEVKEELHVDGGMNTQMFASTGNFNYNLVNNALGKQQKTTIHIIRNGVLKATYKPLRDKGVDLIGRSLETLLVQQTRGDLYRMLYSSEINQYDLSFTYIEHEFDGEKATKQMFDQQYMQALYKYGYDKVINNSVWQKTVP</sequence>
<dbReference type="SUPFAM" id="SSF52151">
    <property type="entry name" value="FabD/lysophospholipase-like"/>
    <property type="match status" value="1"/>
</dbReference>
<keyword evidence="2 4" id="KW-0442">Lipid degradation</keyword>
<dbReference type="PROSITE" id="PS51635">
    <property type="entry name" value="PNPLA"/>
    <property type="match status" value="1"/>
</dbReference>
<dbReference type="PANTHER" id="PTHR14226">
    <property type="entry name" value="NEUROPATHY TARGET ESTERASE/SWISS CHEESE D.MELANOGASTER"/>
    <property type="match status" value="1"/>
</dbReference>
<feature type="signal peptide" evidence="5">
    <location>
        <begin position="1"/>
        <end position="23"/>
    </location>
</feature>
<accession>A0A9X2WLS4</accession>
<feature type="short sequence motif" description="GXSXG" evidence="4">
    <location>
        <begin position="119"/>
        <end position="123"/>
    </location>
</feature>
<dbReference type="PROSITE" id="PS51257">
    <property type="entry name" value="PROKAR_LIPOPROTEIN"/>
    <property type="match status" value="1"/>
</dbReference>
<feature type="short sequence motif" description="GXGXXG" evidence="4">
    <location>
        <begin position="90"/>
        <end position="95"/>
    </location>
</feature>
<gene>
    <name evidence="7" type="ORF">NE535_06850</name>
</gene>
<keyword evidence="3 4" id="KW-0443">Lipid metabolism</keyword>
<protein>
    <submittedName>
        <fullName evidence="7">Patatin-like phospholipase family protein</fullName>
    </submittedName>
</protein>
<dbReference type="RefSeq" id="WP_261297908.1">
    <property type="nucleotide sequence ID" value="NZ_JAMTCD010000006.1"/>
</dbReference>
<feature type="short sequence motif" description="DGA/G" evidence="4">
    <location>
        <begin position="265"/>
        <end position="267"/>
    </location>
</feature>
<dbReference type="GO" id="GO:0016787">
    <property type="term" value="F:hydrolase activity"/>
    <property type="evidence" value="ECO:0007669"/>
    <property type="project" value="UniProtKB-UniRule"/>
</dbReference>
<dbReference type="EMBL" id="JAMTCD010000006">
    <property type="protein sequence ID" value="MCT7941516.1"/>
    <property type="molecule type" value="Genomic_DNA"/>
</dbReference>
<evidence type="ECO:0000256" key="3">
    <source>
        <dbReference type="ARBA" id="ARBA00023098"/>
    </source>
</evidence>
<feature type="chain" id="PRO_5040805005" evidence="5">
    <location>
        <begin position="24"/>
        <end position="395"/>
    </location>
</feature>
<evidence type="ECO:0000313" key="8">
    <source>
        <dbReference type="Proteomes" id="UP001155546"/>
    </source>
</evidence>
<evidence type="ECO:0000256" key="5">
    <source>
        <dbReference type="SAM" id="SignalP"/>
    </source>
</evidence>
<dbReference type="InterPro" id="IPR016035">
    <property type="entry name" value="Acyl_Trfase/lysoPLipase"/>
</dbReference>
<organism evidence="7 8">
    <name type="scientific">Shewanella holmiensis</name>
    <dbReference type="NCBI Taxonomy" id="2952222"/>
    <lineage>
        <taxon>Bacteria</taxon>
        <taxon>Pseudomonadati</taxon>
        <taxon>Pseudomonadota</taxon>
        <taxon>Gammaproteobacteria</taxon>
        <taxon>Alteromonadales</taxon>
        <taxon>Shewanellaceae</taxon>
        <taxon>Shewanella</taxon>
    </lineage>
</organism>
<evidence type="ECO:0000256" key="2">
    <source>
        <dbReference type="ARBA" id="ARBA00022963"/>
    </source>
</evidence>
<feature type="active site" description="Nucleophile" evidence="4">
    <location>
        <position position="121"/>
    </location>
</feature>
<evidence type="ECO:0000256" key="1">
    <source>
        <dbReference type="ARBA" id="ARBA00022801"/>
    </source>
</evidence>
<dbReference type="InterPro" id="IPR050301">
    <property type="entry name" value="NTE"/>
</dbReference>
<reference evidence="7" key="1">
    <citation type="journal article" date="2023" name="Int. J. Syst. Evol. Microbiol.">
        <title>&lt;i&gt;Shewanella septentrionalis&lt;/i&gt; sp. nov. and &lt;i&gt;Shewanella holmiensis&lt;/i&gt; sp. nov., isolated from Baltic Sea water and sediments.</title>
        <authorList>
            <person name="Martin-Rodriguez A.J."/>
            <person name="Thorell K."/>
            <person name="Joffre E."/>
            <person name="Jensie-Markopoulos S."/>
            <person name="Moore E.R.B."/>
            <person name="Sjoling A."/>
        </authorList>
    </citation>
    <scope>NUCLEOTIDE SEQUENCE</scope>
    <source>
        <strain evidence="7">SP1S2-7</strain>
    </source>
</reference>
<comment type="caution">
    <text evidence="7">The sequence shown here is derived from an EMBL/GenBank/DDBJ whole genome shotgun (WGS) entry which is preliminary data.</text>
</comment>
<keyword evidence="8" id="KW-1185">Reference proteome</keyword>
<dbReference type="GO" id="GO:0016042">
    <property type="term" value="P:lipid catabolic process"/>
    <property type="evidence" value="ECO:0007669"/>
    <property type="project" value="UniProtKB-UniRule"/>
</dbReference>
<dbReference type="InterPro" id="IPR002641">
    <property type="entry name" value="PNPLA_dom"/>
</dbReference>
<dbReference type="PANTHER" id="PTHR14226:SF74">
    <property type="entry name" value="BLR4684 PROTEIN"/>
    <property type="match status" value="1"/>
</dbReference>
<dbReference type="AlphaFoldDB" id="A0A9X2WLS4"/>
<keyword evidence="5" id="KW-0732">Signal</keyword>
<dbReference type="Proteomes" id="UP001155546">
    <property type="component" value="Unassembled WGS sequence"/>
</dbReference>
<feature type="active site" description="Proton acceptor" evidence="4">
    <location>
        <position position="265"/>
    </location>
</feature>
<evidence type="ECO:0000313" key="7">
    <source>
        <dbReference type="EMBL" id="MCT7941516.1"/>
    </source>
</evidence>
<feature type="domain" description="PNPLA" evidence="6">
    <location>
        <begin position="86"/>
        <end position="279"/>
    </location>
</feature>
<proteinExistence type="predicted"/>